<accession>A0AAV7I2H0</accession>
<comment type="caution">
    <text evidence="6">The sequence shown here is derived from an EMBL/GenBank/DDBJ whole genome shotgun (WGS) entry which is preliminary data.</text>
</comment>
<dbReference type="GO" id="GO:0036158">
    <property type="term" value="P:outer dynein arm assembly"/>
    <property type="evidence" value="ECO:0007669"/>
    <property type="project" value="TreeGrafter"/>
</dbReference>
<evidence type="ECO:0000256" key="2">
    <source>
        <dbReference type="ARBA" id="ARBA00022771"/>
    </source>
</evidence>
<keyword evidence="1" id="KW-0479">Metal-binding</keyword>
<evidence type="ECO:0000313" key="7">
    <source>
        <dbReference type="Proteomes" id="UP000826195"/>
    </source>
</evidence>
<gene>
    <name evidence="6" type="ORF">KQX54_004416</name>
</gene>
<dbReference type="GO" id="GO:0008270">
    <property type="term" value="F:zinc ion binding"/>
    <property type="evidence" value="ECO:0007669"/>
    <property type="project" value="UniProtKB-KW"/>
</dbReference>
<keyword evidence="7" id="KW-1185">Reference proteome</keyword>
<evidence type="ECO:0000256" key="1">
    <source>
        <dbReference type="ARBA" id="ARBA00022723"/>
    </source>
</evidence>
<dbReference type="Pfam" id="PF01753">
    <property type="entry name" value="zf-MYND"/>
    <property type="match status" value="1"/>
</dbReference>
<dbReference type="PROSITE" id="PS50865">
    <property type="entry name" value="ZF_MYND_2"/>
    <property type="match status" value="1"/>
</dbReference>
<sequence>MSQNFEYVIPPWEAEMIIKDLSPSNLEEIGTKLWFEYHKKLMHLSQQSVLEITHMREETIKEWFVTFQKIPILIFEAIQISVWKQKIFPRLLELDEEPSNTFMLYSVLYHESIAVSLLENILYHSDSIESLEDPSLDLIDYAVSCITEIIFPKEQDQDDSNNIKEDQSCLEELLLKKKEIEFDISIKCISIIGYLGSFADSLPLATLKRLLSTHDVPYLFAQLIELRPWIKVVDGTRMIYSTIGVWEKLKEGEEDKVSKIEGQVWFGLRELLLNPKAATYYQVSEFRISALAKLQKYLHERVLDQIPPLVDFRRWLSCLNVTSQVPDSKPGFCVEIIPQIRSSIVDKYKKKWKKIAEQQSEYFFAKNIEYVQNMAQVLSEAYDLDKLVIDDNKCVVCRSLANKRCSKCKKVWYCGRECQVKDWTTHKNECEKISKDRD</sequence>
<dbReference type="EMBL" id="JAHXZJ010002609">
    <property type="protein sequence ID" value="KAH0539376.1"/>
    <property type="molecule type" value="Genomic_DNA"/>
</dbReference>
<organism evidence="6 7">
    <name type="scientific">Cotesia glomerata</name>
    <name type="common">Lepidopteran parasitic wasp</name>
    <name type="synonym">Apanteles glomeratus</name>
    <dbReference type="NCBI Taxonomy" id="32391"/>
    <lineage>
        <taxon>Eukaryota</taxon>
        <taxon>Metazoa</taxon>
        <taxon>Ecdysozoa</taxon>
        <taxon>Arthropoda</taxon>
        <taxon>Hexapoda</taxon>
        <taxon>Insecta</taxon>
        <taxon>Pterygota</taxon>
        <taxon>Neoptera</taxon>
        <taxon>Endopterygota</taxon>
        <taxon>Hymenoptera</taxon>
        <taxon>Apocrita</taxon>
        <taxon>Ichneumonoidea</taxon>
        <taxon>Braconidae</taxon>
        <taxon>Microgastrinae</taxon>
        <taxon>Cotesia</taxon>
    </lineage>
</organism>
<dbReference type="GO" id="GO:0005737">
    <property type="term" value="C:cytoplasm"/>
    <property type="evidence" value="ECO:0007669"/>
    <property type="project" value="TreeGrafter"/>
</dbReference>
<feature type="domain" description="MYND-type" evidence="5">
    <location>
        <begin position="394"/>
        <end position="430"/>
    </location>
</feature>
<keyword evidence="3" id="KW-0862">Zinc</keyword>
<dbReference type="GO" id="GO:0044458">
    <property type="term" value="P:motile cilium assembly"/>
    <property type="evidence" value="ECO:0007669"/>
    <property type="project" value="TreeGrafter"/>
</dbReference>
<dbReference type="Gene3D" id="6.10.140.2220">
    <property type="match status" value="1"/>
</dbReference>
<evidence type="ECO:0000259" key="5">
    <source>
        <dbReference type="PROSITE" id="PS50865"/>
    </source>
</evidence>
<dbReference type="AlphaFoldDB" id="A0AAV7I2H0"/>
<dbReference type="PANTHER" id="PTHR13244:SF7">
    <property type="entry name" value="ZINC FINGER MYND DOMAIN-CONTAINING PROTEIN 10"/>
    <property type="match status" value="1"/>
</dbReference>
<dbReference type="PROSITE" id="PS01360">
    <property type="entry name" value="ZF_MYND_1"/>
    <property type="match status" value="1"/>
</dbReference>
<evidence type="ECO:0000256" key="4">
    <source>
        <dbReference type="PROSITE-ProRule" id="PRU00134"/>
    </source>
</evidence>
<name>A0AAV7I2H0_COTGL</name>
<keyword evidence="2 4" id="KW-0863">Zinc-finger</keyword>
<protein>
    <recommendedName>
        <fullName evidence="5">MYND-type domain-containing protein</fullName>
    </recommendedName>
</protein>
<evidence type="ECO:0000313" key="6">
    <source>
        <dbReference type="EMBL" id="KAH0539376.1"/>
    </source>
</evidence>
<dbReference type="InterPro" id="IPR002893">
    <property type="entry name" value="Znf_MYND"/>
</dbReference>
<dbReference type="InterPro" id="IPR052298">
    <property type="entry name" value="ZMYND10"/>
</dbReference>
<dbReference type="GO" id="GO:0036159">
    <property type="term" value="P:inner dynein arm assembly"/>
    <property type="evidence" value="ECO:0007669"/>
    <property type="project" value="TreeGrafter"/>
</dbReference>
<dbReference type="SUPFAM" id="SSF144232">
    <property type="entry name" value="HIT/MYND zinc finger-like"/>
    <property type="match status" value="1"/>
</dbReference>
<reference evidence="6 7" key="1">
    <citation type="journal article" date="2021" name="J. Hered.">
        <title>A chromosome-level genome assembly of the parasitoid wasp, Cotesia glomerata (Hymenoptera: Braconidae).</title>
        <authorList>
            <person name="Pinto B.J."/>
            <person name="Weis J.J."/>
            <person name="Gamble T."/>
            <person name="Ode P.J."/>
            <person name="Paul R."/>
            <person name="Zaspel J.M."/>
        </authorList>
    </citation>
    <scope>NUCLEOTIDE SEQUENCE [LARGE SCALE GENOMIC DNA]</scope>
    <source>
        <strain evidence="6">CgM1</strain>
    </source>
</reference>
<dbReference type="GO" id="GO:0034451">
    <property type="term" value="C:centriolar satellite"/>
    <property type="evidence" value="ECO:0007669"/>
    <property type="project" value="TreeGrafter"/>
</dbReference>
<evidence type="ECO:0000256" key="3">
    <source>
        <dbReference type="ARBA" id="ARBA00022833"/>
    </source>
</evidence>
<dbReference type="PANTHER" id="PTHR13244">
    <property type="entry name" value="ZINC FINGER MYND DOMAIN CONTAINING PROTEIN 10"/>
    <property type="match status" value="1"/>
</dbReference>
<proteinExistence type="predicted"/>
<dbReference type="Proteomes" id="UP000826195">
    <property type="component" value="Unassembled WGS sequence"/>
</dbReference>